<gene>
    <name evidence="7" type="ORF">K0U00_11270</name>
</gene>
<keyword evidence="8" id="KW-1185">Reference proteome</keyword>
<evidence type="ECO:0000313" key="7">
    <source>
        <dbReference type="EMBL" id="MBW7454610.1"/>
    </source>
</evidence>
<accession>A0ABS7C1C2</accession>
<evidence type="ECO:0000256" key="3">
    <source>
        <dbReference type="ARBA" id="ARBA00022989"/>
    </source>
</evidence>
<feature type="transmembrane region" description="Helical" evidence="5">
    <location>
        <begin position="51"/>
        <end position="71"/>
    </location>
</feature>
<feature type="transmembrane region" description="Helical" evidence="5">
    <location>
        <begin position="210"/>
        <end position="230"/>
    </location>
</feature>
<dbReference type="InterPro" id="IPR017501">
    <property type="entry name" value="Phage_infect_YhgE_C"/>
</dbReference>
<organism evidence="7 8">
    <name type="scientific">Paenibacillus sepulcri</name>
    <dbReference type="NCBI Taxonomy" id="359917"/>
    <lineage>
        <taxon>Bacteria</taxon>
        <taxon>Bacillati</taxon>
        <taxon>Bacillota</taxon>
        <taxon>Bacilli</taxon>
        <taxon>Bacillales</taxon>
        <taxon>Paenibacillaceae</taxon>
        <taxon>Paenibacillus</taxon>
    </lineage>
</organism>
<dbReference type="Pfam" id="PF12698">
    <property type="entry name" value="ABC2_membrane_3"/>
    <property type="match status" value="1"/>
</dbReference>
<dbReference type="InterPro" id="IPR051328">
    <property type="entry name" value="T7SS_ABC-Transporter"/>
</dbReference>
<evidence type="ECO:0000256" key="1">
    <source>
        <dbReference type="ARBA" id="ARBA00004141"/>
    </source>
</evidence>
<keyword evidence="3 5" id="KW-1133">Transmembrane helix</keyword>
<dbReference type="EMBL" id="JAHZIK010000224">
    <property type="protein sequence ID" value="MBW7454610.1"/>
    <property type="molecule type" value="Genomic_DNA"/>
</dbReference>
<comment type="subcellular location">
    <subcellularLocation>
        <location evidence="1">Membrane</location>
        <topology evidence="1">Multi-pass membrane protein</topology>
    </subcellularLocation>
</comment>
<protein>
    <submittedName>
        <fullName evidence="7">YhgE/Pip family protein</fullName>
    </submittedName>
</protein>
<evidence type="ECO:0000256" key="5">
    <source>
        <dbReference type="SAM" id="Phobius"/>
    </source>
</evidence>
<dbReference type="PANTHER" id="PTHR43077">
    <property type="entry name" value="TRANSPORT PERMEASE YVFS-RELATED"/>
    <property type="match status" value="1"/>
</dbReference>
<evidence type="ECO:0000259" key="6">
    <source>
        <dbReference type="Pfam" id="PF12698"/>
    </source>
</evidence>
<reference evidence="7 8" key="1">
    <citation type="submission" date="2021-07" db="EMBL/GenBank/DDBJ databases">
        <title>Paenibacillus radiodurans sp. nov., isolated from the southeastern edge of Tengger Desert.</title>
        <authorList>
            <person name="Zhang G."/>
        </authorList>
    </citation>
    <scope>NUCLEOTIDE SEQUENCE [LARGE SCALE GENOMIC DNA]</scope>
    <source>
        <strain evidence="7 8">CCM 7311</strain>
    </source>
</reference>
<feature type="non-terminal residue" evidence="7">
    <location>
        <position position="1"/>
    </location>
</feature>
<name>A0ABS7C1C2_9BACL</name>
<proteinExistence type="predicted"/>
<dbReference type="PANTHER" id="PTHR43077:SF5">
    <property type="entry name" value="PHAGE INFECTION PROTEIN"/>
    <property type="match status" value="1"/>
</dbReference>
<sequence>EGSSQLGSSLSEGADQLSRLHASQPLYEMMANPVRLKEESINKLPNYGTGMAPFFLSISLYVGALLLSTVFPLRTPASPAPSGFIWGLTKYSFLAVVSIVQVLLMSLIIIHAVGLHPLNQPYFVLFGLLASFVFMALIQLLVTAGDNVGRFVAVILLVLQLTATSGTFPVELGPQILQRIHAFLPVSYTVDGFRNIISTGDYGLVRMDSLILLCFGAGALVITIILLSLYSRGTPVEGK</sequence>
<feature type="transmembrane region" description="Helical" evidence="5">
    <location>
        <begin position="148"/>
        <end position="170"/>
    </location>
</feature>
<feature type="transmembrane region" description="Helical" evidence="5">
    <location>
        <begin position="122"/>
        <end position="142"/>
    </location>
</feature>
<evidence type="ECO:0000256" key="2">
    <source>
        <dbReference type="ARBA" id="ARBA00022692"/>
    </source>
</evidence>
<dbReference type="Proteomes" id="UP001519887">
    <property type="component" value="Unassembled WGS sequence"/>
</dbReference>
<keyword evidence="4 5" id="KW-0472">Membrane</keyword>
<dbReference type="InterPro" id="IPR013525">
    <property type="entry name" value="ABC2_TM"/>
</dbReference>
<evidence type="ECO:0000313" key="8">
    <source>
        <dbReference type="Proteomes" id="UP001519887"/>
    </source>
</evidence>
<comment type="caution">
    <text evidence="7">The sequence shown here is derived from an EMBL/GenBank/DDBJ whole genome shotgun (WGS) entry which is preliminary data.</text>
</comment>
<keyword evidence="2 5" id="KW-0812">Transmembrane</keyword>
<evidence type="ECO:0000256" key="4">
    <source>
        <dbReference type="ARBA" id="ARBA00023136"/>
    </source>
</evidence>
<feature type="domain" description="ABC-2 type transporter transmembrane" evidence="6">
    <location>
        <begin position="41"/>
        <end position="225"/>
    </location>
</feature>
<dbReference type="NCBIfam" id="TIGR03062">
    <property type="entry name" value="pip_yhgE_Cterm"/>
    <property type="match status" value="1"/>
</dbReference>
<feature type="transmembrane region" description="Helical" evidence="5">
    <location>
        <begin position="91"/>
        <end position="110"/>
    </location>
</feature>